<dbReference type="InterPro" id="IPR015919">
    <property type="entry name" value="Cadherin-like_sf"/>
</dbReference>
<dbReference type="AlphaFoldDB" id="A0A2T6CHT5"/>
<accession>A0A2T6CHT5</accession>
<dbReference type="NCBIfam" id="NF012211">
    <property type="entry name" value="tand_rpt_95"/>
    <property type="match status" value="1"/>
</dbReference>
<evidence type="ECO:0000256" key="2">
    <source>
        <dbReference type="ARBA" id="ARBA00022525"/>
    </source>
</evidence>
<dbReference type="Pfam" id="PF05345">
    <property type="entry name" value="He_PIG"/>
    <property type="match status" value="1"/>
</dbReference>
<feature type="domain" description="Dystroglycan-type cadherin-like" evidence="3">
    <location>
        <begin position="463"/>
        <end position="554"/>
    </location>
</feature>
<evidence type="ECO:0000256" key="1">
    <source>
        <dbReference type="ARBA" id="ARBA00004613"/>
    </source>
</evidence>
<reference evidence="4 5" key="1">
    <citation type="submission" date="2018-04" db="EMBL/GenBank/DDBJ databases">
        <title>Genomic Encyclopedia of Archaeal and Bacterial Type Strains, Phase II (KMG-II): from individual species to whole genera.</title>
        <authorList>
            <person name="Goeker M."/>
        </authorList>
    </citation>
    <scope>NUCLEOTIDE SEQUENCE [LARGE SCALE GENOMIC DNA]</scope>
    <source>
        <strain evidence="4 5">DSM 12244</strain>
    </source>
</reference>
<comment type="subcellular location">
    <subcellularLocation>
        <location evidence="1">Secreted</location>
    </subcellularLocation>
</comment>
<dbReference type="Gene3D" id="2.150.10.10">
    <property type="entry name" value="Serralysin-like metalloprotease, C-terminal"/>
    <property type="match status" value="2"/>
</dbReference>
<name>A0A2T6CHT5_9RHOB</name>
<dbReference type="InterPro" id="IPR025282">
    <property type="entry name" value="DUF4214"/>
</dbReference>
<dbReference type="PANTHER" id="PTHR38340">
    <property type="entry name" value="S-LAYER PROTEIN"/>
    <property type="match status" value="1"/>
</dbReference>
<dbReference type="EMBL" id="QBKU01000002">
    <property type="protein sequence ID" value="PTX75065.1"/>
    <property type="molecule type" value="Genomic_DNA"/>
</dbReference>
<organism evidence="4 5">
    <name type="scientific">Sulfitobacter mediterraneus</name>
    <dbReference type="NCBI Taxonomy" id="83219"/>
    <lineage>
        <taxon>Bacteria</taxon>
        <taxon>Pseudomonadati</taxon>
        <taxon>Pseudomonadota</taxon>
        <taxon>Alphaproteobacteria</taxon>
        <taxon>Rhodobacterales</taxon>
        <taxon>Roseobacteraceae</taxon>
        <taxon>Sulfitobacter</taxon>
    </lineage>
</organism>
<comment type="caution">
    <text evidence="4">The sequence shown here is derived from an EMBL/GenBank/DDBJ whole genome shotgun (WGS) entry which is preliminary data.</text>
</comment>
<protein>
    <submittedName>
        <fullName evidence="4">Uncharacterized protein DUF4214</fullName>
    </submittedName>
</protein>
<dbReference type="InterPro" id="IPR001343">
    <property type="entry name" value="Hemolysn_Ca-bd"/>
</dbReference>
<sequence>MSDGTATVDTGNDDAGPDTANSAATFYAPYSGVYYLSATGLTGIGTYTLEITDLVNSVSGTSPDNLIVGTEADETLLGLAGNDTIYGLGGDDLIEGGDNDDSIIGGLGADTIRGGDGNDTIVSSNGPDPDHDGANLGVAEADLTVTDEIYGGDGDDRINMGDDLPAGNNSISYGEAGNDSITGRGAVQYIDGGTGADYMQGSGGATVYIVDNFGDQTVELSSDVMGPGNTATGDIDEVRSSVSWALLSWTAAGGENQIENLTLTGGGNASATGNEVGNVIIGNAGSNRINGMGGDDTLTGGGSADIFQFSPGGGHDVITDFQVGIDQFGSVGFGSEPVVVETVDADGYRVFTFDGDTSVTLLGVFANRAPEFTSVPPLTINEDEVFSYRVTADDPDDDNLSFVSSSWPSWLTPVGGVLTGTPTQENVGTDGNAFSFVISDAGGLTATQEFVIEVLNVNDDPVFETSPILTGTEDTVYSYTPTFDDEDGDTATIDAENTVLPNWLFLDPTSGTISGTPTQADVGTHAITIAITDGNGGTATQTFDLAIDAVNDPPVAQDDTVVGTEDAALVIANLLDNDSDAEDDPLTILSVTDGSTGDAALNADGTVTYTPDPDFYGTDTFTYTATDQSGGTDTATVTVTINNVNDAPTGDVEITGAAVVGQTLSANLSQLEDPDTINASTLSYQWLRGETAIAGATANTLTLGAADVGAAISVAVSYTDEGGTAEAVNSLATGPVAAEATPVTGSLGISGTAGLFEVLQVSKDQLIDPDGLALSSENYQWLSDGLPITGATEAMLQITPELMGREITVQLQYVDSTGAAATLASAALAMPDPIIGTSSADQLDGTSGNDLIDGLEDYDTLTLTADRASYSITLSQQGIIVDDRRADGDGTDQIANIETLAFLDNDWPLHVFSDVTTLSEAEFSTFIEMYIAYFNRAPDAEGLFFWANALSNGTPLETIAGLFFDQDETRSIYGEEITDLQGFAQQVYQNVLGRQFDRAGLDFWVSVLQSGAVALPTFMLEIIYGAKAPAPDDASQAFKDQKAADVAYLSNKGDLGTYFSAIKGMSDVENARAAMSLFDGSADSITEAKAAIDGYFADAVDAQNGEFLISVVGVVDDPFAI</sequence>
<dbReference type="PROSITE" id="PS00330">
    <property type="entry name" value="HEMOLYSIN_CALCIUM"/>
    <property type="match status" value="2"/>
</dbReference>
<proteinExistence type="predicted"/>
<feature type="domain" description="Dystroglycan-type cadherin-like" evidence="3">
    <location>
        <begin position="370"/>
        <end position="461"/>
    </location>
</feature>
<gene>
    <name evidence="4" type="ORF">C8N31_102169</name>
</gene>
<dbReference type="InterPro" id="IPR011049">
    <property type="entry name" value="Serralysin-like_metalloprot_C"/>
</dbReference>
<dbReference type="InterPro" id="IPR018511">
    <property type="entry name" value="Hemolysin-typ_Ca-bd_CS"/>
</dbReference>
<dbReference type="PRINTS" id="PR00313">
    <property type="entry name" value="CABNDNGRPT"/>
</dbReference>
<dbReference type="GO" id="GO:0005509">
    <property type="term" value="F:calcium ion binding"/>
    <property type="evidence" value="ECO:0007669"/>
    <property type="project" value="InterPro"/>
</dbReference>
<dbReference type="InterPro" id="IPR050557">
    <property type="entry name" value="RTX_toxin/Mannuronan_C5-epim"/>
</dbReference>
<dbReference type="InterPro" id="IPR006644">
    <property type="entry name" value="Cadg"/>
</dbReference>
<dbReference type="Pfam" id="PF13946">
    <property type="entry name" value="DUF4214"/>
    <property type="match status" value="1"/>
</dbReference>
<dbReference type="Gene3D" id="2.60.40.3440">
    <property type="match status" value="1"/>
</dbReference>
<dbReference type="GO" id="GO:0005576">
    <property type="term" value="C:extracellular region"/>
    <property type="evidence" value="ECO:0007669"/>
    <property type="project" value="UniProtKB-SubCell"/>
</dbReference>
<evidence type="ECO:0000313" key="4">
    <source>
        <dbReference type="EMBL" id="PTX75065.1"/>
    </source>
</evidence>
<dbReference type="Gene3D" id="2.60.40.10">
    <property type="entry name" value="Immunoglobulins"/>
    <property type="match status" value="2"/>
</dbReference>
<dbReference type="InterPro" id="IPR013783">
    <property type="entry name" value="Ig-like_fold"/>
</dbReference>
<dbReference type="SUPFAM" id="SSF49313">
    <property type="entry name" value="Cadherin-like"/>
    <property type="match status" value="2"/>
</dbReference>
<dbReference type="Gene3D" id="2.60.40.2700">
    <property type="match status" value="2"/>
</dbReference>
<dbReference type="Pfam" id="PF00353">
    <property type="entry name" value="HemolysinCabind"/>
    <property type="match status" value="4"/>
</dbReference>
<keyword evidence="2" id="KW-0964">Secreted</keyword>
<dbReference type="GO" id="GO:0016020">
    <property type="term" value="C:membrane"/>
    <property type="evidence" value="ECO:0007669"/>
    <property type="project" value="InterPro"/>
</dbReference>
<dbReference type="SUPFAM" id="SSF51120">
    <property type="entry name" value="beta-Roll"/>
    <property type="match status" value="2"/>
</dbReference>
<dbReference type="SMART" id="SM00736">
    <property type="entry name" value="CADG"/>
    <property type="match status" value="2"/>
</dbReference>
<dbReference type="Proteomes" id="UP000244092">
    <property type="component" value="Unassembled WGS sequence"/>
</dbReference>
<evidence type="ECO:0000259" key="3">
    <source>
        <dbReference type="SMART" id="SM00736"/>
    </source>
</evidence>
<dbReference type="Pfam" id="PF17963">
    <property type="entry name" value="Big_9"/>
    <property type="match status" value="2"/>
</dbReference>
<evidence type="ECO:0000313" key="5">
    <source>
        <dbReference type="Proteomes" id="UP000244092"/>
    </source>
</evidence>
<dbReference type="PANTHER" id="PTHR38340:SF1">
    <property type="entry name" value="S-LAYER PROTEIN"/>
    <property type="match status" value="1"/>
</dbReference>